<dbReference type="Gramene" id="KGN64080">
    <property type="protein sequence ID" value="KGN64080"/>
    <property type="gene ID" value="Csa_1G039940"/>
</dbReference>
<evidence type="ECO:0000313" key="2">
    <source>
        <dbReference type="EMBL" id="KGN64080.1"/>
    </source>
</evidence>
<dbReference type="STRING" id="3659.A0A0A0LQB1"/>
<protein>
    <recommendedName>
        <fullName evidence="4">Protein BREAKING OF ASYMMETRY IN THE STOMATAL LINEAGE</fullName>
    </recommendedName>
</protein>
<dbReference type="EMBL" id="CM002922">
    <property type="protein sequence ID" value="KGN64080.1"/>
    <property type="molecule type" value="Genomic_DNA"/>
</dbReference>
<organism evidence="2 3">
    <name type="scientific">Cucumis sativus</name>
    <name type="common">Cucumber</name>
    <dbReference type="NCBI Taxonomy" id="3659"/>
    <lineage>
        <taxon>Eukaryota</taxon>
        <taxon>Viridiplantae</taxon>
        <taxon>Streptophyta</taxon>
        <taxon>Embryophyta</taxon>
        <taxon>Tracheophyta</taxon>
        <taxon>Spermatophyta</taxon>
        <taxon>Magnoliopsida</taxon>
        <taxon>eudicotyledons</taxon>
        <taxon>Gunneridae</taxon>
        <taxon>Pentapetalae</taxon>
        <taxon>rosids</taxon>
        <taxon>fabids</taxon>
        <taxon>Cucurbitales</taxon>
        <taxon>Cucurbitaceae</taxon>
        <taxon>Benincaseae</taxon>
        <taxon>Cucumis</taxon>
    </lineage>
</organism>
<name>A0A0A0LQB1_CUCSA</name>
<evidence type="ECO:0000256" key="1">
    <source>
        <dbReference type="SAM" id="MobiDB-lite"/>
    </source>
</evidence>
<proteinExistence type="predicted"/>
<reference evidence="2 3" key="4">
    <citation type="journal article" date="2011" name="BMC Genomics">
        <title>RNA-Seq improves annotation of protein-coding genes in the cucumber genome.</title>
        <authorList>
            <person name="Li Z."/>
            <person name="Zhang Z."/>
            <person name="Yan P."/>
            <person name="Huang S."/>
            <person name="Fei Z."/>
            <person name="Lin K."/>
        </authorList>
    </citation>
    <scope>NUCLEOTIDE SEQUENCE [LARGE SCALE GENOMIC DNA]</scope>
    <source>
        <strain evidence="3">cv. 9930</strain>
    </source>
</reference>
<dbReference type="GO" id="GO:0009786">
    <property type="term" value="P:regulation of asymmetric cell division"/>
    <property type="evidence" value="ECO:0000318"/>
    <property type="project" value="GO_Central"/>
</dbReference>
<feature type="region of interest" description="Disordered" evidence="1">
    <location>
        <begin position="16"/>
        <end position="52"/>
    </location>
</feature>
<reference evidence="2 3" key="3">
    <citation type="journal article" date="2010" name="BMC Genomics">
        <title>Transcriptome sequencing and comparative analysis of cucumber flowers with different sex types.</title>
        <authorList>
            <person name="Guo S."/>
            <person name="Zheng Y."/>
            <person name="Joung J.G."/>
            <person name="Liu S."/>
            <person name="Zhang Z."/>
            <person name="Crasta O.R."/>
            <person name="Sobral B.W."/>
            <person name="Xu Y."/>
            <person name="Huang S."/>
            <person name="Fei Z."/>
        </authorList>
    </citation>
    <scope>NUCLEOTIDE SEQUENCE [LARGE SCALE GENOMIC DNA]</scope>
    <source>
        <strain evidence="3">cv. 9930</strain>
    </source>
</reference>
<reference evidence="2 3" key="1">
    <citation type="journal article" date="2009" name="Nat. Genet.">
        <title>The genome of the cucumber, Cucumis sativus L.</title>
        <authorList>
            <person name="Huang S."/>
            <person name="Li R."/>
            <person name="Zhang Z."/>
            <person name="Li L."/>
            <person name="Gu X."/>
            <person name="Fan W."/>
            <person name="Lucas W.J."/>
            <person name="Wang X."/>
            <person name="Xie B."/>
            <person name="Ni P."/>
            <person name="Ren Y."/>
            <person name="Zhu H."/>
            <person name="Li J."/>
            <person name="Lin K."/>
            <person name="Jin W."/>
            <person name="Fei Z."/>
            <person name="Li G."/>
            <person name="Staub J."/>
            <person name="Kilian A."/>
            <person name="van der Vossen E.A."/>
            <person name="Wu Y."/>
            <person name="Guo J."/>
            <person name="He J."/>
            <person name="Jia Z."/>
            <person name="Ren Y."/>
            <person name="Tian G."/>
            <person name="Lu Y."/>
            <person name="Ruan J."/>
            <person name="Qian W."/>
            <person name="Wang M."/>
            <person name="Huang Q."/>
            <person name="Li B."/>
            <person name="Xuan Z."/>
            <person name="Cao J."/>
            <person name="Asan"/>
            <person name="Wu Z."/>
            <person name="Zhang J."/>
            <person name="Cai Q."/>
            <person name="Bai Y."/>
            <person name="Zhao B."/>
            <person name="Han Y."/>
            <person name="Li Y."/>
            <person name="Li X."/>
            <person name="Wang S."/>
            <person name="Shi Q."/>
            <person name="Liu S."/>
            <person name="Cho W.K."/>
            <person name="Kim J.Y."/>
            <person name="Xu Y."/>
            <person name="Heller-Uszynska K."/>
            <person name="Miao H."/>
            <person name="Cheng Z."/>
            <person name="Zhang S."/>
            <person name="Wu J."/>
            <person name="Yang Y."/>
            <person name="Kang H."/>
            <person name="Li M."/>
            <person name="Liang H."/>
            <person name="Ren X."/>
            <person name="Shi Z."/>
            <person name="Wen M."/>
            <person name="Jian M."/>
            <person name="Yang H."/>
            <person name="Zhang G."/>
            <person name="Yang Z."/>
            <person name="Chen R."/>
            <person name="Liu S."/>
            <person name="Li J."/>
            <person name="Ma L."/>
            <person name="Liu H."/>
            <person name="Zhou Y."/>
            <person name="Zhao J."/>
            <person name="Fang X."/>
            <person name="Li G."/>
            <person name="Fang L."/>
            <person name="Li Y."/>
            <person name="Liu D."/>
            <person name="Zheng H."/>
            <person name="Zhang Y."/>
            <person name="Qin N."/>
            <person name="Li Z."/>
            <person name="Yang G."/>
            <person name="Yang S."/>
            <person name="Bolund L."/>
            <person name="Kristiansen K."/>
            <person name="Zheng H."/>
            <person name="Li S."/>
            <person name="Zhang X."/>
            <person name="Yang H."/>
            <person name="Wang J."/>
            <person name="Sun R."/>
            <person name="Zhang B."/>
            <person name="Jiang S."/>
            <person name="Wang J."/>
            <person name="Du Y."/>
            <person name="Li S."/>
        </authorList>
    </citation>
    <scope>NUCLEOTIDE SEQUENCE [LARGE SCALE GENOMIC DNA]</scope>
    <source>
        <strain evidence="3">cv. 9930</strain>
    </source>
</reference>
<dbReference type="AlphaFoldDB" id="A0A0A0LQB1"/>
<gene>
    <name evidence="2" type="ORF">Csa_1G039940</name>
</gene>
<accession>A0A0A0LQB1</accession>
<reference evidence="2 3" key="2">
    <citation type="journal article" date="2009" name="PLoS ONE">
        <title>An integrated genetic and cytogenetic map of the cucumber genome.</title>
        <authorList>
            <person name="Ren Y."/>
            <person name="Zhang Z."/>
            <person name="Liu J."/>
            <person name="Staub J.E."/>
            <person name="Han Y."/>
            <person name="Cheng Z."/>
            <person name="Li X."/>
            <person name="Lu J."/>
            <person name="Miao H."/>
            <person name="Kang H."/>
            <person name="Xie B."/>
            <person name="Gu X."/>
            <person name="Wang X."/>
            <person name="Du Y."/>
            <person name="Jin W."/>
            <person name="Huang S."/>
        </authorList>
    </citation>
    <scope>NUCLEOTIDE SEQUENCE [LARGE SCALE GENOMIC DNA]</scope>
    <source>
        <strain evidence="3">cv. 9930</strain>
    </source>
</reference>
<evidence type="ECO:0008006" key="4">
    <source>
        <dbReference type="Google" id="ProtNLM"/>
    </source>
</evidence>
<dbReference type="OMA" id="SCFLACT"/>
<evidence type="ECO:0000313" key="3">
    <source>
        <dbReference type="Proteomes" id="UP000029981"/>
    </source>
</evidence>
<sequence>MQKTSVVFGMMSITSKGKGSCKKISRHRKHSSPQAKDVVVEKKTTTTGDSSSWPQFEDEDYIVFCFKEDGAFDVIKNGNNSDTSHCIDLVSTSSRPVSRKLNYSKWDKAAKRYNNGDYVISPQKEDEGEEMKNIHLDKEENRMANHNQLIDKNSIVAVPTESSDSNYSDVANHNQMIDNHPIVAVPTESSDSNYSDVSNGSFAFPVLGWEWSGSPVQMPKSKGLQLRKHKVGCVGGFLFCCKF</sequence>
<keyword evidence="3" id="KW-1185">Reference proteome</keyword>
<feature type="compositionally biased region" description="Basic residues" evidence="1">
    <location>
        <begin position="19"/>
        <end position="31"/>
    </location>
</feature>
<dbReference type="PANTHER" id="PTHR33914">
    <property type="entry name" value="18S PRE-RIBOSOMAL ASSEMBLY PROTEIN GAR2-LIKE PROTEIN"/>
    <property type="match status" value="1"/>
</dbReference>
<dbReference type="Proteomes" id="UP000029981">
    <property type="component" value="Chromosome 1"/>
</dbReference>
<dbReference type="PANTHER" id="PTHR33914:SF3">
    <property type="entry name" value="PROTEIN BREAKING OF ASYMMETRY IN THE STOMATAL LINEAGE"/>
    <property type="match status" value="1"/>
</dbReference>
<dbReference type="InterPro" id="IPR040378">
    <property type="entry name" value="BASL"/>
</dbReference>